<accession>A0ABD0QV70</accession>
<feature type="non-terminal residue" evidence="1">
    <location>
        <position position="1"/>
    </location>
</feature>
<feature type="non-terminal residue" evidence="1">
    <location>
        <position position="59"/>
    </location>
</feature>
<evidence type="ECO:0000313" key="1">
    <source>
        <dbReference type="EMBL" id="KAL0189648.1"/>
    </source>
</evidence>
<dbReference type="EMBL" id="JAMKFB020000007">
    <property type="protein sequence ID" value="KAL0189648.1"/>
    <property type="molecule type" value="Genomic_DNA"/>
</dbReference>
<gene>
    <name evidence="1" type="ORF">M9458_016747</name>
</gene>
<name>A0ABD0QV70_CIRMR</name>
<evidence type="ECO:0000313" key="2">
    <source>
        <dbReference type="Proteomes" id="UP001529510"/>
    </source>
</evidence>
<dbReference type="Proteomes" id="UP001529510">
    <property type="component" value="Unassembled WGS sequence"/>
</dbReference>
<organism evidence="1 2">
    <name type="scientific">Cirrhinus mrigala</name>
    <name type="common">Mrigala</name>
    <dbReference type="NCBI Taxonomy" id="683832"/>
    <lineage>
        <taxon>Eukaryota</taxon>
        <taxon>Metazoa</taxon>
        <taxon>Chordata</taxon>
        <taxon>Craniata</taxon>
        <taxon>Vertebrata</taxon>
        <taxon>Euteleostomi</taxon>
        <taxon>Actinopterygii</taxon>
        <taxon>Neopterygii</taxon>
        <taxon>Teleostei</taxon>
        <taxon>Ostariophysi</taxon>
        <taxon>Cypriniformes</taxon>
        <taxon>Cyprinidae</taxon>
        <taxon>Labeoninae</taxon>
        <taxon>Labeonini</taxon>
        <taxon>Cirrhinus</taxon>
    </lineage>
</organism>
<dbReference type="AlphaFoldDB" id="A0ABD0QV70"/>
<reference evidence="1 2" key="1">
    <citation type="submission" date="2024-05" db="EMBL/GenBank/DDBJ databases">
        <title>Genome sequencing and assembly of Indian major carp, Cirrhinus mrigala (Hamilton, 1822).</title>
        <authorList>
            <person name="Mohindra V."/>
            <person name="Chowdhury L.M."/>
            <person name="Lal K."/>
            <person name="Jena J.K."/>
        </authorList>
    </citation>
    <scope>NUCLEOTIDE SEQUENCE [LARGE SCALE GENOMIC DNA]</scope>
    <source>
        <strain evidence="1">CM1030</strain>
        <tissue evidence="1">Blood</tissue>
    </source>
</reference>
<protein>
    <submittedName>
        <fullName evidence="1">Uncharacterized protein</fullName>
    </submittedName>
</protein>
<keyword evidence="2" id="KW-1185">Reference proteome</keyword>
<comment type="caution">
    <text evidence="1">The sequence shown here is derived from an EMBL/GenBank/DDBJ whole genome shotgun (WGS) entry which is preliminary data.</text>
</comment>
<sequence>PCVRKDLLNWMLSTACQQGHLEVVKLLVHTYNADTEDCAVHSGEFAIITGLPLYAAAQA</sequence>
<proteinExistence type="predicted"/>